<feature type="transmembrane region" description="Helical" evidence="10">
    <location>
        <begin position="54"/>
        <end position="73"/>
    </location>
</feature>
<evidence type="ECO:0000259" key="11">
    <source>
        <dbReference type="PROSITE" id="PS51371"/>
    </source>
</evidence>
<dbReference type="InterPro" id="IPR002550">
    <property type="entry name" value="CNNM"/>
</dbReference>
<dbReference type="InterPro" id="IPR044751">
    <property type="entry name" value="Ion_transp-like_CBS"/>
</dbReference>
<dbReference type="CDD" id="cd04590">
    <property type="entry name" value="CBS_pair_CorC_HlyC_assoc"/>
    <property type="match status" value="1"/>
</dbReference>
<evidence type="ECO:0000256" key="3">
    <source>
        <dbReference type="ARBA" id="ARBA00022692"/>
    </source>
</evidence>
<evidence type="ECO:0000313" key="14">
    <source>
        <dbReference type="Proteomes" id="UP000551878"/>
    </source>
</evidence>
<evidence type="ECO:0000256" key="10">
    <source>
        <dbReference type="SAM" id="Phobius"/>
    </source>
</evidence>
<dbReference type="GO" id="GO:0005886">
    <property type="term" value="C:plasma membrane"/>
    <property type="evidence" value="ECO:0007669"/>
    <property type="project" value="TreeGrafter"/>
</dbReference>
<evidence type="ECO:0000256" key="5">
    <source>
        <dbReference type="ARBA" id="ARBA00022989"/>
    </source>
</evidence>
<dbReference type="PROSITE" id="PS51371">
    <property type="entry name" value="CBS"/>
    <property type="match status" value="1"/>
</dbReference>
<evidence type="ECO:0000256" key="9">
    <source>
        <dbReference type="PROSITE-ProRule" id="PRU01193"/>
    </source>
</evidence>
<protein>
    <submittedName>
        <fullName evidence="13">Mg2+/Co2+ transporter CorB</fullName>
    </submittedName>
</protein>
<dbReference type="PANTHER" id="PTHR22777:SF17">
    <property type="entry name" value="UPF0053 PROTEIN SLL0260"/>
    <property type="match status" value="1"/>
</dbReference>
<dbReference type="PANTHER" id="PTHR22777">
    <property type="entry name" value="HEMOLYSIN-RELATED"/>
    <property type="match status" value="1"/>
</dbReference>
<evidence type="ECO:0000256" key="8">
    <source>
        <dbReference type="PROSITE-ProRule" id="PRU00703"/>
    </source>
</evidence>
<dbReference type="PROSITE" id="PS51846">
    <property type="entry name" value="CNNM"/>
    <property type="match status" value="1"/>
</dbReference>
<feature type="domain" description="CNNM transmembrane" evidence="12">
    <location>
        <begin position="1"/>
        <end position="179"/>
    </location>
</feature>
<dbReference type="InterPro" id="IPR016169">
    <property type="entry name" value="FAD-bd_PCMH_sub2"/>
</dbReference>
<comment type="subcellular location">
    <subcellularLocation>
        <location evidence="1">Membrane</location>
        <topology evidence="1">Multi-pass membrane protein</topology>
    </subcellularLocation>
</comment>
<evidence type="ECO:0000256" key="2">
    <source>
        <dbReference type="ARBA" id="ARBA00006337"/>
    </source>
</evidence>
<sequence>MIIAIILLFFVSLFFSGSETALTAANKMRLQTMASHHDKKAEKLLALVSKPSEFITTILIGNNIANILLPTLVTTLAIEYGFHVGLASAILTITIIIFSEVIPKSIAATFPDRISLLIYPVIRFFVYVFKPLSVVLNALTGYITKALSKGQVTNPSISKEELKTMVDIADSEGTFHPAESHRIKGVLDFYNLNVKDVLKTPRIEVSALPITATYEEVRDVVIENPFTRYPVFEASIDHIVAVFHSKYLLSWSIDREKSFKDFCDPDPLIVYEFHSIEWVFRKMTKEKKHMAIVLDEYGGTEGILTHEDVIESMIGLEIEDEMDRENELLIEKFTDQEMICDGKITLRRLNSIFRSNIPEEEDVLAGYLLKECDDFPEEGDVIERNNLKFTIVEIEGRMIRKIKITKA</sequence>
<organism evidence="13 14">
    <name type="scientific">Texcoconibacillus texcoconensis</name>
    <dbReference type="NCBI Taxonomy" id="1095777"/>
    <lineage>
        <taxon>Bacteria</taxon>
        <taxon>Bacillati</taxon>
        <taxon>Bacillota</taxon>
        <taxon>Bacilli</taxon>
        <taxon>Bacillales</taxon>
        <taxon>Bacillaceae</taxon>
        <taxon>Texcoconibacillus</taxon>
    </lineage>
</organism>
<dbReference type="RefSeq" id="WP_184663604.1">
    <property type="nucleotide sequence ID" value="NZ_JACHHB010000005.1"/>
</dbReference>
<dbReference type="Gene3D" id="3.30.465.10">
    <property type="match status" value="1"/>
</dbReference>
<feature type="transmembrane region" description="Helical" evidence="10">
    <location>
        <begin position="118"/>
        <end position="139"/>
    </location>
</feature>
<dbReference type="Gene3D" id="3.10.580.10">
    <property type="entry name" value="CBS-domain"/>
    <property type="match status" value="1"/>
</dbReference>
<reference evidence="13 14" key="1">
    <citation type="submission" date="2020-08" db="EMBL/GenBank/DDBJ databases">
        <title>Genomic Encyclopedia of Type Strains, Phase IV (KMG-IV): sequencing the most valuable type-strain genomes for metagenomic binning, comparative biology and taxonomic classification.</title>
        <authorList>
            <person name="Goeker M."/>
        </authorList>
    </citation>
    <scope>NUCLEOTIDE SEQUENCE [LARGE SCALE GENOMIC DNA]</scope>
    <source>
        <strain evidence="13 14">DSM 24696</strain>
    </source>
</reference>
<dbReference type="Pfam" id="PF03471">
    <property type="entry name" value="CorC_HlyC"/>
    <property type="match status" value="1"/>
</dbReference>
<keyword evidence="5 9" id="KW-1133">Transmembrane helix</keyword>
<dbReference type="Proteomes" id="UP000551878">
    <property type="component" value="Unassembled WGS sequence"/>
</dbReference>
<evidence type="ECO:0000256" key="7">
    <source>
        <dbReference type="ARBA" id="ARBA00023136"/>
    </source>
</evidence>
<dbReference type="InterPro" id="IPR000644">
    <property type="entry name" value="CBS_dom"/>
</dbReference>
<evidence type="ECO:0000256" key="1">
    <source>
        <dbReference type="ARBA" id="ARBA00004141"/>
    </source>
</evidence>
<dbReference type="GO" id="GO:0050660">
    <property type="term" value="F:flavin adenine dinucleotide binding"/>
    <property type="evidence" value="ECO:0007669"/>
    <property type="project" value="InterPro"/>
</dbReference>
<feature type="domain" description="CBS" evidence="11">
    <location>
        <begin position="263"/>
        <end position="321"/>
    </location>
</feature>
<dbReference type="Pfam" id="PF00571">
    <property type="entry name" value="CBS"/>
    <property type="match status" value="1"/>
</dbReference>
<accession>A0A840QP89</accession>
<comment type="similarity">
    <text evidence="2">Belongs to the UPF0053 family.</text>
</comment>
<name>A0A840QP89_9BACI</name>
<evidence type="ECO:0000256" key="4">
    <source>
        <dbReference type="ARBA" id="ARBA00022737"/>
    </source>
</evidence>
<dbReference type="Pfam" id="PF01595">
    <property type="entry name" value="CNNM"/>
    <property type="match status" value="1"/>
</dbReference>
<dbReference type="SUPFAM" id="SSF54631">
    <property type="entry name" value="CBS-domain pair"/>
    <property type="match status" value="1"/>
</dbReference>
<comment type="caution">
    <text evidence="13">The sequence shown here is derived from an EMBL/GenBank/DDBJ whole genome shotgun (WGS) entry which is preliminary data.</text>
</comment>
<evidence type="ECO:0000313" key="13">
    <source>
        <dbReference type="EMBL" id="MBB5173143.1"/>
    </source>
</evidence>
<keyword evidence="14" id="KW-1185">Reference proteome</keyword>
<proteinExistence type="inferred from homology"/>
<dbReference type="InterPro" id="IPR046342">
    <property type="entry name" value="CBS_dom_sf"/>
</dbReference>
<keyword evidence="7 9" id="KW-0472">Membrane</keyword>
<dbReference type="SUPFAM" id="SSF56176">
    <property type="entry name" value="FAD-binding/transporter-associated domain-like"/>
    <property type="match status" value="1"/>
</dbReference>
<dbReference type="AlphaFoldDB" id="A0A840QP89"/>
<dbReference type="InterPro" id="IPR005170">
    <property type="entry name" value="Transptr-assoc_dom"/>
</dbReference>
<keyword evidence="3 9" id="KW-0812">Transmembrane</keyword>
<evidence type="ECO:0000256" key="6">
    <source>
        <dbReference type="ARBA" id="ARBA00023122"/>
    </source>
</evidence>
<keyword evidence="4" id="KW-0677">Repeat</keyword>
<dbReference type="EMBL" id="JACHHB010000005">
    <property type="protein sequence ID" value="MBB5173143.1"/>
    <property type="molecule type" value="Genomic_DNA"/>
</dbReference>
<gene>
    <name evidence="13" type="ORF">HNQ41_001312</name>
</gene>
<keyword evidence="6 8" id="KW-0129">CBS domain</keyword>
<dbReference type="SMART" id="SM01091">
    <property type="entry name" value="CorC_HlyC"/>
    <property type="match status" value="1"/>
</dbReference>
<feature type="transmembrane region" description="Helical" evidence="10">
    <location>
        <begin position="80"/>
        <end position="98"/>
    </location>
</feature>
<evidence type="ECO:0000259" key="12">
    <source>
        <dbReference type="PROSITE" id="PS51846"/>
    </source>
</evidence>
<dbReference type="InterPro" id="IPR036318">
    <property type="entry name" value="FAD-bd_PCMH-like_sf"/>
</dbReference>